<comment type="caution">
    <text evidence="2">The sequence shown here is derived from an EMBL/GenBank/DDBJ whole genome shotgun (WGS) entry which is preliminary data.</text>
</comment>
<sequence length="559" mass="62014">MANDLTFEDLGASASEPNGSTAARLVDCTNTAEATRWLKDEIGRGKLAGFFRRSEQIVYTPREGEAGYIALTDGEEDSDGVAQIRSIDKDRLAAEVQFTYQVTKQVRVGRGEDARWETREAMFPLQAAQTVISAPHHLPNLRPLRDVVHTPVMRRDGSVLDSPGYDPATQFLYLPTPGLSLRPIPSQPTADDLWNAVELISFMLSGFRFVTEHDRANYIGALITPFLRPLVPPPYKLVVINAHQPGSGKTYLATALRSVHGGVFRSEMPENDAELRKQITTILTCTTSPIIHIDNVTGLLRSSALAGLLSSNVWDDRTLGAMKLAMTANNRLWVITGNNVALGGDLPRRSLWSTIDPGIPNPHLRRPEEFAIPEFERWVVDQRGELIRAALVMIRSWYVTGQEVKTTTTDSYGRWVATVNAILAHAGIEGTFDSPVTDQTEGAGQEDEDWASFLRTIHEVFGERTWTGHELLDKVCVSSAGTWPSGTSADRPIPLEALPDLLSHKAEKTTNIRTLGRSLGKWLSNRAGRWAGGYRVVKRGKENKETLWQVEQYRPKPDM</sequence>
<evidence type="ECO:0000256" key="1">
    <source>
        <dbReference type="SAM" id="MobiDB-lite"/>
    </source>
</evidence>
<organism evidence="2 3">
    <name type="scientific">Plantactinospora sonchi</name>
    <dbReference type="NCBI Taxonomy" id="1544735"/>
    <lineage>
        <taxon>Bacteria</taxon>
        <taxon>Bacillati</taxon>
        <taxon>Actinomycetota</taxon>
        <taxon>Actinomycetes</taxon>
        <taxon>Micromonosporales</taxon>
        <taxon>Micromonosporaceae</taxon>
        <taxon>Plantactinospora</taxon>
    </lineage>
</organism>
<reference evidence="2 3" key="1">
    <citation type="submission" date="2024-01" db="EMBL/GenBank/DDBJ databases">
        <title>Genome insights into Plantactinospora sonchi sp. nov.</title>
        <authorList>
            <person name="Wang L."/>
        </authorList>
    </citation>
    <scope>NUCLEOTIDE SEQUENCE [LARGE SCALE GENOMIC DNA]</scope>
    <source>
        <strain evidence="2 3">NEAU-QY2</strain>
    </source>
</reference>
<gene>
    <name evidence="2" type="ORF">V1633_20985</name>
</gene>
<keyword evidence="3" id="KW-1185">Reference proteome</keyword>
<name>A0ABU7RWR4_9ACTN</name>
<proteinExistence type="predicted"/>
<evidence type="ECO:0008006" key="4">
    <source>
        <dbReference type="Google" id="ProtNLM"/>
    </source>
</evidence>
<evidence type="ECO:0000313" key="2">
    <source>
        <dbReference type="EMBL" id="MEE6260962.1"/>
    </source>
</evidence>
<protein>
    <recommendedName>
        <fullName evidence="4">ATP-binding protein</fullName>
    </recommendedName>
</protein>
<dbReference type="Proteomes" id="UP001332243">
    <property type="component" value="Unassembled WGS sequence"/>
</dbReference>
<dbReference type="EMBL" id="JAZGQK010000017">
    <property type="protein sequence ID" value="MEE6260962.1"/>
    <property type="molecule type" value="Genomic_DNA"/>
</dbReference>
<evidence type="ECO:0000313" key="3">
    <source>
        <dbReference type="Proteomes" id="UP001332243"/>
    </source>
</evidence>
<feature type="region of interest" description="Disordered" evidence="1">
    <location>
        <begin position="1"/>
        <end position="20"/>
    </location>
</feature>
<dbReference type="RefSeq" id="WP_331216066.1">
    <property type="nucleotide sequence ID" value="NZ_JAZGQK010000017.1"/>
</dbReference>
<accession>A0ABU7RWR4</accession>